<dbReference type="EMBL" id="BAMD01000100">
    <property type="protein sequence ID" value="GAF05608.1"/>
    <property type="molecule type" value="Genomic_DNA"/>
</dbReference>
<comment type="caution">
    <text evidence="1">The sequence shown here is derived from an EMBL/GenBank/DDBJ whole genome shotgun (WGS) entry which is preliminary data.</text>
</comment>
<sequence>MSRGIHYIDIFNLKASALAEQIVKEFPAENYKFVKGFDNQQFNDFGGGIAQRPNGELVVAASSRKAEGTMYDSWLLGLDASGKMIWNISLGNRFDDIVNKVSISAQNEIYVAGVTGAIIDSLKGQGWLYKLDANGDNIFNQRIDIDEVLDFVVYPDNKILIAGYSKDSKESTFTPNLVKLNANGKKLWSRAYSSKGKVYSLANDASGITYAAAGNWIFAINQEGYLKWDILLDQSIKYTAVDMNANNKLVFAGLNATGVFASAYNIDGEKIWESPIGISENGNIEQIISLPDHSFVLAGTFNNKIKVVHMDEAGGIKSEKEFCLPQGIKLNDLTATDDNFVAISATRLTGKGDLIVFKMGL</sequence>
<gene>
    <name evidence="1" type="ORF">JCM21142_104349</name>
</gene>
<accession>W7YDQ6</accession>
<dbReference type="AlphaFoldDB" id="W7YDQ6"/>
<proteinExistence type="predicted"/>
<reference evidence="1 2" key="1">
    <citation type="journal article" date="2014" name="Genome Announc.">
        <title>Draft Genome Sequence of Cytophaga fermentans JCM 21142T, a Facultative Anaerobe Isolated from Marine Mud.</title>
        <authorList>
            <person name="Starns D."/>
            <person name="Oshima K."/>
            <person name="Suda W."/>
            <person name="Iino T."/>
            <person name="Yuki M."/>
            <person name="Inoue J."/>
            <person name="Kitamura K."/>
            <person name="Iida T."/>
            <person name="Darby A."/>
            <person name="Hattori M."/>
            <person name="Ohkuma M."/>
        </authorList>
    </citation>
    <scope>NUCLEOTIDE SEQUENCE [LARGE SCALE GENOMIC DNA]</scope>
    <source>
        <strain evidence="1 2">JCM 21142</strain>
    </source>
</reference>
<dbReference type="Proteomes" id="UP000019402">
    <property type="component" value="Unassembled WGS sequence"/>
</dbReference>
<organism evidence="1 2">
    <name type="scientific">Saccharicrinis fermentans DSM 9555 = JCM 21142</name>
    <dbReference type="NCBI Taxonomy" id="869213"/>
    <lineage>
        <taxon>Bacteria</taxon>
        <taxon>Pseudomonadati</taxon>
        <taxon>Bacteroidota</taxon>
        <taxon>Bacteroidia</taxon>
        <taxon>Marinilabiliales</taxon>
        <taxon>Marinilabiliaceae</taxon>
        <taxon>Saccharicrinis</taxon>
    </lineage>
</organism>
<dbReference type="Gene3D" id="2.130.10.10">
    <property type="entry name" value="YVTN repeat-like/Quinoprotein amine dehydrogenase"/>
    <property type="match status" value="1"/>
</dbReference>
<dbReference type="PANTHER" id="PTHR42754">
    <property type="entry name" value="ENDOGLUCANASE"/>
    <property type="match status" value="1"/>
</dbReference>
<dbReference type="InterPro" id="IPR015943">
    <property type="entry name" value="WD40/YVTN_repeat-like_dom_sf"/>
</dbReference>
<keyword evidence="2" id="KW-1185">Reference proteome</keyword>
<dbReference type="STRING" id="869213.GCA_000517085_00360"/>
<dbReference type="InterPro" id="IPR011047">
    <property type="entry name" value="Quinoprotein_ADH-like_sf"/>
</dbReference>
<name>W7YDQ6_9BACT</name>
<dbReference type="PANTHER" id="PTHR42754:SF1">
    <property type="entry name" value="LIPOPROTEIN"/>
    <property type="match status" value="1"/>
</dbReference>
<dbReference type="Pfam" id="PF17164">
    <property type="entry name" value="DUF5122"/>
    <property type="match status" value="1"/>
</dbReference>
<evidence type="ECO:0000313" key="1">
    <source>
        <dbReference type="EMBL" id="GAF05608.1"/>
    </source>
</evidence>
<dbReference type="SUPFAM" id="SSF50998">
    <property type="entry name" value="Quinoprotein alcohol dehydrogenase-like"/>
    <property type="match status" value="1"/>
</dbReference>
<protein>
    <submittedName>
        <fullName evidence="1">Delta-60 repeat domain protein</fullName>
    </submittedName>
</protein>
<dbReference type="InterPro" id="IPR013431">
    <property type="entry name" value="Delta_60_rpt"/>
</dbReference>
<evidence type="ECO:0000313" key="2">
    <source>
        <dbReference type="Proteomes" id="UP000019402"/>
    </source>
</evidence>